<dbReference type="EMBL" id="JBAMMX010000024">
    <property type="protein sequence ID" value="KAK6916302.1"/>
    <property type="molecule type" value="Genomic_DNA"/>
</dbReference>
<dbReference type="SUPFAM" id="SSF81383">
    <property type="entry name" value="F-box domain"/>
    <property type="match status" value="1"/>
</dbReference>
<feature type="compositionally biased region" description="Polar residues" evidence="1">
    <location>
        <begin position="1"/>
        <end position="20"/>
    </location>
</feature>
<dbReference type="AlphaFoldDB" id="A0AAN8UVN3"/>
<dbReference type="PANTHER" id="PTHR47602:SF2">
    <property type="entry name" value="F-BOX PROTEIN SKIP22"/>
    <property type="match status" value="1"/>
</dbReference>
<comment type="caution">
    <text evidence="2">The sequence shown here is derived from an EMBL/GenBank/DDBJ whole genome shotgun (WGS) entry which is preliminary data.</text>
</comment>
<evidence type="ECO:0000313" key="2">
    <source>
        <dbReference type="EMBL" id="KAK6916302.1"/>
    </source>
</evidence>
<protein>
    <submittedName>
        <fullName evidence="2">Uncharacterized protein</fullName>
    </submittedName>
</protein>
<name>A0AAN8UVN3_9MAGN</name>
<dbReference type="PANTHER" id="PTHR47602">
    <property type="entry name" value="F-BOX PROTEIN SKIP22"/>
    <property type="match status" value="1"/>
</dbReference>
<organism evidence="2 3">
    <name type="scientific">Dillenia turbinata</name>
    <dbReference type="NCBI Taxonomy" id="194707"/>
    <lineage>
        <taxon>Eukaryota</taxon>
        <taxon>Viridiplantae</taxon>
        <taxon>Streptophyta</taxon>
        <taxon>Embryophyta</taxon>
        <taxon>Tracheophyta</taxon>
        <taxon>Spermatophyta</taxon>
        <taxon>Magnoliopsida</taxon>
        <taxon>eudicotyledons</taxon>
        <taxon>Gunneridae</taxon>
        <taxon>Pentapetalae</taxon>
        <taxon>Dilleniales</taxon>
        <taxon>Dilleniaceae</taxon>
        <taxon>Dillenia</taxon>
    </lineage>
</organism>
<proteinExistence type="predicted"/>
<dbReference type="InterPro" id="IPR036047">
    <property type="entry name" value="F-box-like_dom_sf"/>
</dbReference>
<sequence length="243" mass="27594">MENLEQSETLGLVESSSQNNKIEDPNLSKIVMNEVALGEEMMESSDSQHKDLEMMDVDKKSLAVQNGSALYRLCVDESRFVPCFSSLWEKRNEMVNSMRDGNLLPQQFLTGTDLAKIGIACREFQRLSLNDELWKQKFVEEFGSSAIATGGLNWKVKFAREWEARKKIRGEAARLHSQRFYHRLPRILRDPNPLGVPGVIGGDYDRYPAFGFGSSLAQPRFFLPQRPGQTGPRFRMGGVKDTK</sequence>
<keyword evidence="3" id="KW-1185">Reference proteome</keyword>
<evidence type="ECO:0000256" key="1">
    <source>
        <dbReference type="SAM" id="MobiDB-lite"/>
    </source>
</evidence>
<feature type="region of interest" description="Disordered" evidence="1">
    <location>
        <begin position="1"/>
        <end position="25"/>
    </location>
</feature>
<reference evidence="2 3" key="1">
    <citation type="submission" date="2023-12" db="EMBL/GenBank/DDBJ databases">
        <title>A high-quality genome assembly for Dillenia turbinata (Dilleniales).</title>
        <authorList>
            <person name="Chanderbali A."/>
        </authorList>
    </citation>
    <scope>NUCLEOTIDE SEQUENCE [LARGE SCALE GENOMIC DNA]</scope>
    <source>
        <strain evidence="2">LSX21</strain>
        <tissue evidence="2">Leaf</tissue>
    </source>
</reference>
<evidence type="ECO:0000313" key="3">
    <source>
        <dbReference type="Proteomes" id="UP001370490"/>
    </source>
</evidence>
<accession>A0AAN8UVN3</accession>
<gene>
    <name evidence="2" type="ORF">RJ641_019163</name>
</gene>
<dbReference type="Proteomes" id="UP001370490">
    <property type="component" value="Unassembled WGS sequence"/>
</dbReference>